<evidence type="ECO:0000313" key="2">
    <source>
        <dbReference type="Proteomes" id="UP000480943"/>
    </source>
</evidence>
<name>A0AAD3WYB6_PHODD</name>
<gene>
    <name evidence="1" type="ORF">F6450_02270</name>
</gene>
<reference evidence="1 2" key="1">
    <citation type="submission" date="2019-09" db="EMBL/GenBank/DDBJ databases">
        <title>Photobacterium damselae subsp. damselae CDC-2227-81, a human clinical isolate.</title>
        <authorList>
            <person name="Osorio C.R."/>
        </authorList>
    </citation>
    <scope>NUCLEOTIDE SEQUENCE [LARGE SCALE GENOMIC DNA]</scope>
    <source>
        <strain evidence="1 2">CDC-2227-81</strain>
    </source>
</reference>
<sequence>MGCYSLIDFAHFNGIETYMSVVKVQPLPSELRSIISYHGFAKSGRCFDNSWDIVTANIACDAKYVLAISQKVLPVQHAIIKVGNIYYDPTWELNQTINDIFDYDNDYLVIAEWDRLALHDFVRKNQSADGNYYAPMLSTIKHLRKDL</sequence>
<organism evidence="1 2">
    <name type="scientific">Photobacterium damselae subsp. damselae</name>
    <name type="common">Listonella damsela</name>
    <dbReference type="NCBI Taxonomy" id="85581"/>
    <lineage>
        <taxon>Bacteria</taxon>
        <taxon>Pseudomonadati</taxon>
        <taxon>Pseudomonadota</taxon>
        <taxon>Gammaproteobacteria</taxon>
        <taxon>Vibrionales</taxon>
        <taxon>Vibrionaceae</taxon>
        <taxon>Photobacterium</taxon>
    </lineage>
</organism>
<comment type="caution">
    <text evidence="1">The sequence shown here is derived from an EMBL/GenBank/DDBJ whole genome shotgun (WGS) entry which is preliminary data.</text>
</comment>
<dbReference type="AlphaFoldDB" id="A0AAD3WYB6"/>
<proteinExistence type="predicted"/>
<accession>A0AAD3WYB6</accession>
<dbReference type="RefSeq" id="WP_151182298.1">
    <property type="nucleotide sequence ID" value="NZ_VZUQ01000023.1"/>
</dbReference>
<dbReference type="Proteomes" id="UP000480943">
    <property type="component" value="Unassembled WGS sequence"/>
</dbReference>
<protein>
    <submittedName>
        <fullName evidence="1">Uncharacterized protein</fullName>
    </submittedName>
</protein>
<dbReference type="EMBL" id="VZUQ01000023">
    <property type="protein sequence ID" value="KAB1184341.1"/>
    <property type="molecule type" value="Genomic_DNA"/>
</dbReference>
<evidence type="ECO:0000313" key="1">
    <source>
        <dbReference type="EMBL" id="KAB1184341.1"/>
    </source>
</evidence>